<dbReference type="KEGG" id="mox:DAMO_2475"/>
<dbReference type="STRING" id="671143.DAMO_2475"/>
<gene>
    <name evidence="1" type="ORF">DAMO_2475</name>
</gene>
<protein>
    <submittedName>
        <fullName evidence="1">Uncharacterized protein</fullName>
    </submittedName>
</protein>
<dbReference type="AlphaFoldDB" id="D5MJG3"/>
<evidence type="ECO:0000313" key="2">
    <source>
        <dbReference type="Proteomes" id="UP000006898"/>
    </source>
</evidence>
<evidence type="ECO:0000313" key="1">
    <source>
        <dbReference type="EMBL" id="CBE69548.1"/>
    </source>
</evidence>
<accession>D5MJG3</accession>
<sequence length="95" mass="10236">MSLSRLFTQVSTRIAPCHVKHALKHRLGQPADLGILLAGVLRSDQHEIIPEDCHLPMSDFAISFAFASVLYYADLVAASDSGCHVAFTHAASGMT</sequence>
<dbReference type="Proteomes" id="UP000006898">
    <property type="component" value="Chromosome"/>
</dbReference>
<dbReference type="EMBL" id="FP565575">
    <property type="protein sequence ID" value="CBE69548.1"/>
    <property type="molecule type" value="Genomic_DNA"/>
</dbReference>
<organism evidence="1 2">
    <name type="scientific">Methylomirabilis oxygeniifera</name>
    <dbReference type="NCBI Taxonomy" id="671143"/>
    <lineage>
        <taxon>Bacteria</taxon>
        <taxon>Candidatus Methylomirabilota</taxon>
        <taxon>Candidatus Methylomirabilia</taxon>
        <taxon>Candidatus Methylomirabilales</taxon>
        <taxon>Candidatus Methylomirabilaceae</taxon>
        <taxon>Candidatus Methylomirabilis</taxon>
    </lineage>
</organism>
<proteinExistence type="predicted"/>
<name>D5MJG3_METO1</name>
<reference evidence="1 2" key="1">
    <citation type="journal article" date="2010" name="Nature">
        <title>Nitrite-driven anaerobic methane oxidation by oxygenic bacteria.</title>
        <authorList>
            <person name="Ettwig K.F."/>
            <person name="Butler M.K."/>
            <person name="Le Paslier D."/>
            <person name="Pelletier E."/>
            <person name="Mangenot S."/>
            <person name="Kuypers M.M.M."/>
            <person name="Schreiber F."/>
            <person name="Dutilh B.E."/>
            <person name="Zedelius J."/>
            <person name="de Beer D."/>
            <person name="Gloerich J."/>
            <person name="Wessels H.J.C.T."/>
            <person name="van Allen T."/>
            <person name="Luesken F."/>
            <person name="Wu M."/>
            <person name="van de Pas-Schoonen K.T."/>
            <person name="Op den Camp H.J.M."/>
            <person name="Janssen-Megens E.M."/>
            <person name="Francoijs K-J."/>
            <person name="Stunnenberg H."/>
            <person name="Weissenbach J."/>
            <person name="Jetten M.S.M."/>
            <person name="Strous M."/>
        </authorList>
    </citation>
    <scope>NUCLEOTIDE SEQUENCE [LARGE SCALE GENOMIC DNA]</scope>
</reference>
<dbReference type="HOGENOM" id="CLU_2367636_0_0_0"/>